<dbReference type="PANTHER" id="PTHR48036">
    <property type="entry name" value="SPLICING FACTOR (PAD-1), PUTATIVE (AFU_ORTHOLOGUE AFUA_1G15810)-RELATED"/>
    <property type="match status" value="1"/>
</dbReference>
<dbReference type="GO" id="GO:0005634">
    <property type="term" value="C:nucleus"/>
    <property type="evidence" value="ECO:0007669"/>
    <property type="project" value="InterPro"/>
</dbReference>
<keyword evidence="1" id="KW-0597">Phosphoprotein</keyword>
<evidence type="ECO:0000256" key="1">
    <source>
        <dbReference type="ARBA" id="ARBA00022553"/>
    </source>
</evidence>
<dbReference type="Pfam" id="PF15519">
    <property type="entry name" value="RBM39linker"/>
    <property type="match status" value="1"/>
</dbReference>
<keyword evidence="2" id="KW-0677">Repeat</keyword>
<reference evidence="5 6" key="1">
    <citation type="journal article" date="2017" name="Mol. Biol. Evol.">
        <title>The 4-celled Tetrabaena socialis nuclear genome reveals the essential components for genetic control of cell number at the origin of multicellularity in the volvocine lineage.</title>
        <authorList>
            <person name="Featherston J."/>
            <person name="Arakaki Y."/>
            <person name="Hanschen E.R."/>
            <person name="Ferris P.J."/>
            <person name="Michod R.E."/>
            <person name="Olson B.J.S.C."/>
            <person name="Nozaki H."/>
            <person name="Durand P.M."/>
        </authorList>
    </citation>
    <scope>NUCLEOTIDE SEQUENCE [LARGE SCALE GENOMIC DNA]</scope>
    <source>
        <strain evidence="5 6">NIES-571</strain>
    </source>
</reference>
<evidence type="ECO:0000256" key="2">
    <source>
        <dbReference type="ARBA" id="ARBA00022737"/>
    </source>
</evidence>
<organism evidence="5 6">
    <name type="scientific">Tetrabaena socialis</name>
    <dbReference type="NCBI Taxonomy" id="47790"/>
    <lineage>
        <taxon>Eukaryota</taxon>
        <taxon>Viridiplantae</taxon>
        <taxon>Chlorophyta</taxon>
        <taxon>core chlorophytes</taxon>
        <taxon>Chlorophyceae</taxon>
        <taxon>CS clade</taxon>
        <taxon>Chlamydomonadales</taxon>
        <taxon>Tetrabaenaceae</taxon>
        <taxon>Tetrabaena</taxon>
    </lineage>
</organism>
<name>A0A2J8A4J0_9CHLO</name>
<dbReference type="GO" id="GO:0006397">
    <property type="term" value="P:mRNA processing"/>
    <property type="evidence" value="ECO:0007669"/>
    <property type="project" value="InterPro"/>
</dbReference>
<proteinExistence type="predicted"/>
<dbReference type="CDD" id="cd12285">
    <property type="entry name" value="RRM3_RBM39_like"/>
    <property type="match status" value="1"/>
</dbReference>
<evidence type="ECO:0000313" key="6">
    <source>
        <dbReference type="Proteomes" id="UP000236333"/>
    </source>
</evidence>
<dbReference type="InterPro" id="IPR012677">
    <property type="entry name" value="Nucleotide-bd_a/b_plait_sf"/>
</dbReference>
<gene>
    <name evidence="5" type="ORF">TSOC_006130</name>
</gene>
<evidence type="ECO:0000256" key="3">
    <source>
        <dbReference type="ARBA" id="ARBA00022884"/>
    </source>
</evidence>
<dbReference type="InterPro" id="IPR006509">
    <property type="entry name" value="RBM39_SF"/>
</dbReference>
<dbReference type="Gene3D" id="3.30.70.330">
    <property type="match status" value="1"/>
</dbReference>
<protein>
    <submittedName>
        <fullName evidence="5">RNA-binding protein 39</fullName>
    </submittedName>
</protein>
<accession>A0A2J8A4J0</accession>
<dbReference type="InterPro" id="IPR035979">
    <property type="entry name" value="RBD_domain_sf"/>
</dbReference>
<evidence type="ECO:0000259" key="4">
    <source>
        <dbReference type="Pfam" id="PF15519"/>
    </source>
</evidence>
<dbReference type="SUPFAM" id="SSF54928">
    <property type="entry name" value="RNA-binding domain, RBD"/>
    <property type="match status" value="1"/>
</dbReference>
<evidence type="ECO:0000313" key="5">
    <source>
        <dbReference type="EMBL" id="PNH07427.1"/>
    </source>
</evidence>
<dbReference type="InterPro" id="IPR029123">
    <property type="entry name" value="RBM39_linker"/>
</dbReference>
<keyword evidence="3" id="KW-0694">RNA-binding</keyword>
<dbReference type="AlphaFoldDB" id="A0A2J8A4J0"/>
<dbReference type="GO" id="GO:0003723">
    <property type="term" value="F:RNA binding"/>
    <property type="evidence" value="ECO:0007669"/>
    <property type="project" value="UniProtKB-KW"/>
</dbReference>
<feature type="domain" description="Splicing factor RBM39 linker" evidence="4">
    <location>
        <begin position="11"/>
        <end position="101"/>
    </location>
</feature>
<sequence>MSLSCSCARELDEEEARGGLKMTSDRRQALMARLASSAGLQPMAPPMAGIAVAGMPLHAPAPTGPKLDPSLGLIQSVLGPASPIPTPCLLIKNMFEPGTAEAEMGAGWAEEIASDVAEECGKYGAILHIHVDKASKGCVYLKCSSVEAASAAQHTMNGRWFAGRQLGVEFQFAGPYSSHFKC</sequence>
<dbReference type="Proteomes" id="UP000236333">
    <property type="component" value="Unassembled WGS sequence"/>
</dbReference>
<comment type="caution">
    <text evidence="5">The sequence shown here is derived from an EMBL/GenBank/DDBJ whole genome shotgun (WGS) entry which is preliminary data.</text>
</comment>
<keyword evidence="6" id="KW-1185">Reference proteome</keyword>
<dbReference type="EMBL" id="PGGS01000181">
    <property type="protein sequence ID" value="PNH07427.1"/>
    <property type="molecule type" value="Genomic_DNA"/>
</dbReference>
<dbReference type="OrthoDB" id="8123449at2759"/>